<dbReference type="GO" id="GO:0006790">
    <property type="term" value="P:sulfur compound metabolic process"/>
    <property type="evidence" value="ECO:0007669"/>
    <property type="project" value="TreeGrafter"/>
</dbReference>
<dbReference type="Proteomes" id="UP000295021">
    <property type="component" value="Unassembled WGS sequence"/>
</dbReference>
<dbReference type="GO" id="GO:0020037">
    <property type="term" value="F:heme binding"/>
    <property type="evidence" value="ECO:0007669"/>
    <property type="project" value="TreeGrafter"/>
</dbReference>
<dbReference type="GO" id="GO:0008482">
    <property type="term" value="F:sulfite oxidase activity"/>
    <property type="evidence" value="ECO:0007669"/>
    <property type="project" value="TreeGrafter"/>
</dbReference>
<dbReference type="AlphaFoldDB" id="A0AAX2QNN7"/>
<reference evidence="7 8" key="1">
    <citation type="submission" date="2019-03" db="EMBL/GenBank/DDBJ databases">
        <title>Genomic Encyclopedia of Type Strains, Phase IV (KMG-V): Genome sequencing to study the core and pangenomes of soil and plant-associated prokaryotes.</title>
        <authorList>
            <person name="Whitman W."/>
        </authorList>
    </citation>
    <scope>NUCLEOTIDE SEQUENCE [LARGE SCALE GENOMIC DNA]</scope>
    <source>
        <strain evidence="7 8">FB403</strain>
    </source>
</reference>
<proteinExistence type="predicted"/>
<dbReference type="InterPro" id="IPR005066">
    <property type="entry name" value="MoCF_OxRdtse_dimer"/>
</dbReference>
<evidence type="ECO:0000256" key="2">
    <source>
        <dbReference type="ARBA" id="ARBA00022505"/>
    </source>
</evidence>
<feature type="domain" description="Oxidoreductase molybdopterin-binding" evidence="5">
    <location>
        <begin position="142"/>
        <end position="321"/>
    </location>
</feature>
<dbReference type="PRINTS" id="PR00407">
    <property type="entry name" value="EUMOPTERIN"/>
</dbReference>
<dbReference type="EMBL" id="SMBI01000003">
    <property type="protein sequence ID" value="TCU26999.1"/>
    <property type="molecule type" value="Genomic_DNA"/>
</dbReference>
<comment type="caution">
    <text evidence="7">The sequence shown here is derived from an EMBL/GenBank/DDBJ whole genome shotgun (WGS) entry which is preliminary data.</text>
</comment>
<sequence length="470" mass="52754">MTNASKGPRRDLRFTDRESPVAALVARSDRRDVCLEMGAKRSRPPSAPLLPFEVEPRNVRYVLECGPKAECDGRTSMGGVIVPEFARPKADVVLLKRETRTMPTPQQPSLIVRQKSPQNIEFPFASLSDWLIPTELFFVRNHFPSPDLDARDWRLRVGGAVERPIELDLDSIKAMRSTTFTAVVECAGNGRVYYEPPKEGLQWQNGAVGNAAWTGVLLREILEMAGVKPTAREVLLAGADSGVVDTNKKTASPGPIAFARSLPLEKAIADSTILAYSMNEEPLTRDHGYPLRAVVGGWFGMAWVKWITHITVVEQPFLGYWQARDYFRWERSLGEPRLVPLAEMEVKAQIARPVQGARLIAGQPYRIFGAAWSGEAVIRQVQICTGDGTGWREGRLLETERPFAWRLWEYTWTPEKVGRYMLRCRAIDGAGCVQPDLQRSDCESYAANWIVPVEVTVVPEPQTYEEEFVI</sequence>
<keyword evidence="3" id="KW-0479">Metal-binding</keyword>
<dbReference type="InterPro" id="IPR008335">
    <property type="entry name" value="Mopterin_OxRdtase_euk"/>
</dbReference>
<comment type="cofactor">
    <cofactor evidence="1">
        <name>Mo-molybdopterin</name>
        <dbReference type="ChEBI" id="CHEBI:71302"/>
    </cofactor>
</comment>
<dbReference type="SUPFAM" id="SSF56524">
    <property type="entry name" value="Oxidoreductase molybdopterin-binding domain"/>
    <property type="match status" value="1"/>
</dbReference>
<evidence type="ECO:0000256" key="3">
    <source>
        <dbReference type="ARBA" id="ARBA00022723"/>
    </source>
</evidence>
<name>A0AAX2QNN7_9HYPH</name>
<dbReference type="InterPro" id="IPR000572">
    <property type="entry name" value="OxRdtase_Mopterin-bd_dom"/>
</dbReference>
<feature type="domain" description="Moybdenum cofactor oxidoreductase dimerisation" evidence="6">
    <location>
        <begin position="342"/>
        <end position="444"/>
    </location>
</feature>
<dbReference type="InterPro" id="IPR036374">
    <property type="entry name" value="OxRdtase_Mopterin-bd_sf"/>
</dbReference>
<dbReference type="Gene3D" id="2.60.40.650">
    <property type="match status" value="1"/>
</dbReference>
<keyword evidence="2" id="KW-0500">Molybdenum</keyword>
<dbReference type="Gene3D" id="3.90.420.10">
    <property type="entry name" value="Oxidoreductase, molybdopterin-binding domain"/>
    <property type="match status" value="1"/>
</dbReference>
<dbReference type="SUPFAM" id="SSF81296">
    <property type="entry name" value="E set domains"/>
    <property type="match status" value="1"/>
</dbReference>
<dbReference type="InterPro" id="IPR014756">
    <property type="entry name" value="Ig_E-set"/>
</dbReference>
<gene>
    <name evidence="7" type="ORF">EV131_10329</name>
</gene>
<dbReference type="GO" id="GO:0030151">
    <property type="term" value="F:molybdenum ion binding"/>
    <property type="evidence" value="ECO:0007669"/>
    <property type="project" value="InterPro"/>
</dbReference>
<accession>A0AAX2QNN7</accession>
<dbReference type="GO" id="GO:0043546">
    <property type="term" value="F:molybdopterin cofactor binding"/>
    <property type="evidence" value="ECO:0007669"/>
    <property type="project" value="TreeGrafter"/>
</dbReference>
<evidence type="ECO:0000259" key="5">
    <source>
        <dbReference type="Pfam" id="PF00174"/>
    </source>
</evidence>
<dbReference type="PANTHER" id="PTHR19372">
    <property type="entry name" value="SULFITE REDUCTASE"/>
    <property type="match status" value="1"/>
</dbReference>
<dbReference type="CDD" id="cd02110">
    <property type="entry name" value="SO_family_Moco_dimer"/>
    <property type="match status" value="1"/>
</dbReference>
<evidence type="ECO:0000256" key="1">
    <source>
        <dbReference type="ARBA" id="ARBA00001924"/>
    </source>
</evidence>
<evidence type="ECO:0000313" key="8">
    <source>
        <dbReference type="Proteomes" id="UP000295021"/>
    </source>
</evidence>
<keyword evidence="4" id="KW-0560">Oxidoreductase</keyword>
<evidence type="ECO:0000313" key="7">
    <source>
        <dbReference type="EMBL" id="TCU26999.1"/>
    </source>
</evidence>
<evidence type="ECO:0000259" key="6">
    <source>
        <dbReference type="Pfam" id="PF03404"/>
    </source>
</evidence>
<evidence type="ECO:0000256" key="4">
    <source>
        <dbReference type="ARBA" id="ARBA00023002"/>
    </source>
</evidence>
<protein>
    <submittedName>
        <fullName evidence="7">Molybdenum-dependent oxidoreductase-like protein</fullName>
    </submittedName>
</protein>
<dbReference type="Pfam" id="PF03404">
    <property type="entry name" value="Mo-co_dimer"/>
    <property type="match status" value="1"/>
</dbReference>
<organism evidence="7 8">
    <name type="scientific">Rhizobium laguerreae</name>
    <dbReference type="NCBI Taxonomy" id="1076926"/>
    <lineage>
        <taxon>Bacteria</taxon>
        <taxon>Pseudomonadati</taxon>
        <taxon>Pseudomonadota</taxon>
        <taxon>Alphaproteobacteria</taxon>
        <taxon>Hyphomicrobiales</taxon>
        <taxon>Rhizobiaceae</taxon>
        <taxon>Rhizobium/Agrobacterium group</taxon>
        <taxon>Rhizobium</taxon>
    </lineage>
</organism>
<dbReference type="PANTHER" id="PTHR19372:SF7">
    <property type="entry name" value="SULFITE OXIDASE, MITOCHONDRIAL"/>
    <property type="match status" value="1"/>
</dbReference>
<dbReference type="Pfam" id="PF00174">
    <property type="entry name" value="Oxidored_molyb"/>
    <property type="match status" value="1"/>
</dbReference>